<dbReference type="GO" id="GO:0016491">
    <property type="term" value="F:oxidoreductase activity"/>
    <property type="evidence" value="ECO:0007669"/>
    <property type="project" value="UniProtKB-KW"/>
</dbReference>
<evidence type="ECO:0000256" key="6">
    <source>
        <dbReference type="ARBA" id="ARBA00022946"/>
    </source>
</evidence>
<dbReference type="InterPro" id="IPR018507">
    <property type="entry name" value="Cyt_c_oxidase_su6a_CS"/>
</dbReference>
<protein>
    <recommendedName>
        <fullName evidence="12">Cytochrome c oxidase subunit</fullName>
    </recommendedName>
    <alternativeName>
        <fullName evidence="12">Cytochrome c oxidase polypeptide VIa</fullName>
    </alternativeName>
</protein>
<evidence type="ECO:0000256" key="11">
    <source>
        <dbReference type="RuleBase" id="RU004396"/>
    </source>
</evidence>
<dbReference type="PANTHER" id="PTHR11504">
    <property type="entry name" value="CYTOCHROME C OXIDASE POLYPEPTIDE VIA"/>
    <property type="match status" value="1"/>
</dbReference>
<dbReference type="InterPro" id="IPR036418">
    <property type="entry name" value="Cyt_c_oxidase_su6a_sf"/>
</dbReference>
<keyword evidence="5 12" id="KW-0999">Mitochondrion inner membrane</keyword>
<evidence type="ECO:0000256" key="1">
    <source>
        <dbReference type="ARBA" id="ARBA00004434"/>
    </source>
</evidence>
<comment type="pathway">
    <text evidence="2">Energy metabolism; oxidative phosphorylation.</text>
</comment>
<dbReference type="Gene3D" id="4.10.95.10">
    <property type="entry name" value="Cytochrome c oxidase, subunit VIa"/>
    <property type="match status" value="1"/>
</dbReference>
<evidence type="ECO:0000313" key="13">
    <source>
        <dbReference type="EMBL" id="KAI6661545.1"/>
    </source>
</evidence>
<evidence type="ECO:0000256" key="10">
    <source>
        <dbReference type="ARBA" id="ARBA00023136"/>
    </source>
</evidence>
<evidence type="ECO:0000313" key="14">
    <source>
        <dbReference type="Proteomes" id="UP001165289"/>
    </source>
</evidence>
<evidence type="ECO:0000256" key="12">
    <source>
        <dbReference type="RuleBase" id="RU004397"/>
    </source>
</evidence>
<evidence type="ECO:0000256" key="3">
    <source>
        <dbReference type="ARBA" id="ARBA00005553"/>
    </source>
</evidence>
<dbReference type="GO" id="GO:0030234">
    <property type="term" value="F:enzyme regulator activity"/>
    <property type="evidence" value="ECO:0007669"/>
    <property type="project" value="TreeGrafter"/>
</dbReference>
<evidence type="ECO:0000256" key="9">
    <source>
        <dbReference type="ARBA" id="ARBA00023128"/>
    </source>
</evidence>
<dbReference type="Pfam" id="PF02046">
    <property type="entry name" value="COX6A"/>
    <property type="match status" value="1"/>
</dbReference>
<comment type="subcellular location">
    <subcellularLocation>
        <location evidence="1">Mitochondrion inner membrane</location>
        <topology evidence="1">Single-pass membrane protein</topology>
    </subcellularLocation>
</comment>
<keyword evidence="6" id="KW-0809">Transit peptide</keyword>
<organism evidence="13 14">
    <name type="scientific">Oopsacas minuta</name>
    <dbReference type="NCBI Taxonomy" id="111878"/>
    <lineage>
        <taxon>Eukaryota</taxon>
        <taxon>Metazoa</taxon>
        <taxon>Porifera</taxon>
        <taxon>Hexactinellida</taxon>
        <taxon>Hexasterophora</taxon>
        <taxon>Lyssacinosida</taxon>
        <taxon>Leucopsacidae</taxon>
        <taxon>Oopsacas</taxon>
    </lineage>
</organism>
<keyword evidence="8" id="KW-0560">Oxidoreductase</keyword>
<gene>
    <name evidence="13" type="ORF">LOD99_13418</name>
</gene>
<dbReference type="PANTHER" id="PTHR11504:SF0">
    <property type="entry name" value="CYTOCHROME C OXIDASE SUBUNIT"/>
    <property type="match status" value="1"/>
</dbReference>
<evidence type="ECO:0000256" key="7">
    <source>
        <dbReference type="ARBA" id="ARBA00022989"/>
    </source>
</evidence>
<sequence>MALRALLCIKRPKSIFTNTRYLSETAVSEYAKIFQAEQAHAGKSYLLWKRVSMFVVVPALTWCLYNTYVLEEEHNTHPRQEFEPYDHLRIRKKPFPWGDGNHTLFHNPQLNALPEGYEEM</sequence>
<dbReference type="SUPFAM" id="SSF81411">
    <property type="entry name" value="Mitochondrial cytochrome c oxidase subunit VIa"/>
    <property type="match status" value="1"/>
</dbReference>
<dbReference type="AlphaFoldDB" id="A0AAV7KKN7"/>
<dbReference type="CDD" id="cd00925">
    <property type="entry name" value="Cyt_c_Oxidase_VIa"/>
    <property type="match status" value="1"/>
</dbReference>
<dbReference type="Proteomes" id="UP001165289">
    <property type="component" value="Unassembled WGS sequence"/>
</dbReference>
<evidence type="ECO:0000256" key="5">
    <source>
        <dbReference type="ARBA" id="ARBA00022792"/>
    </source>
</evidence>
<dbReference type="PROSITE" id="PS01329">
    <property type="entry name" value="COX6A"/>
    <property type="match status" value="1"/>
</dbReference>
<dbReference type="EMBL" id="JAKMXF010000011">
    <property type="protein sequence ID" value="KAI6661545.1"/>
    <property type="molecule type" value="Genomic_DNA"/>
</dbReference>
<name>A0AAV7KKN7_9METZ</name>
<evidence type="ECO:0000256" key="8">
    <source>
        <dbReference type="ARBA" id="ARBA00023002"/>
    </source>
</evidence>
<dbReference type="InterPro" id="IPR001349">
    <property type="entry name" value="Cyt_c_oxidase_su6a"/>
</dbReference>
<reference evidence="13 14" key="1">
    <citation type="journal article" date="2023" name="BMC Biol.">
        <title>The compact genome of the sponge Oopsacas minuta (Hexactinellida) is lacking key metazoan core genes.</title>
        <authorList>
            <person name="Santini S."/>
            <person name="Schenkelaars Q."/>
            <person name="Jourda C."/>
            <person name="Duchesne M."/>
            <person name="Belahbib H."/>
            <person name="Rocher C."/>
            <person name="Selva M."/>
            <person name="Riesgo A."/>
            <person name="Vervoort M."/>
            <person name="Leys S.P."/>
            <person name="Kodjabachian L."/>
            <person name="Le Bivic A."/>
            <person name="Borchiellini C."/>
            <person name="Claverie J.M."/>
            <person name="Renard E."/>
        </authorList>
    </citation>
    <scope>NUCLEOTIDE SEQUENCE [LARGE SCALE GENOMIC DNA]</scope>
    <source>
        <strain evidence="13">SPO-2</strain>
    </source>
</reference>
<keyword evidence="14" id="KW-1185">Reference proteome</keyword>
<keyword evidence="9 12" id="KW-0496">Mitochondrion</keyword>
<evidence type="ECO:0000256" key="4">
    <source>
        <dbReference type="ARBA" id="ARBA00022692"/>
    </source>
</evidence>
<keyword evidence="4" id="KW-0812">Transmembrane</keyword>
<comment type="similarity">
    <text evidence="3 11">Belongs to the cytochrome c oxidase subunit 6A family.</text>
</comment>
<keyword evidence="10 12" id="KW-0472">Membrane</keyword>
<evidence type="ECO:0000256" key="2">
    <source>
        <dbReference type="ARBA" id="ARBA00004673"/>
    </source>
</evidence>
<proteinExistence type="inferred from homology"/>
<dbReference type="GO" id="GO:0005743">
    <property type="term" value="C:mitochondrial inner membrane"/>
    <property type="evidence" value="ECO:0007669"/>
    <property type="project" value="UniProtKB-SubCell"/>
</dbReference>
<keyword evidence="7" id="KW-1133">Transmembrane helix</keyword>
<comment type="caution">
    <text evidence="13">The sequence shown here is derived from an EMBL/GenBank/DDBJ whole genome shotgun (WGS) entry which is preliminary data.</text>
</comment>
<dbReference type="FunFam" id="4.10.95.10:FF:000001">
    <property type="entry name" value="Cytochrome c oxidase subunit 6A, mitochondrial"/>
    <property type="match status" value="1"/>
</dbReference>
<dbReference type="PIRSF" id="PIRSF000277">
    <property type="entry name" value="COX6A1"/>
    <property type="match status" value="1"/>
</dbReference>
<dbReference type="GO" id="GO:0006123">
    <property type="term" value="P:mitochondrial electron transport, cytochrome c to oxygen"/>
    <property type="evidence" value="ECO:0007669"/>
    <property type="project" value="TreeGrafter"/>
</dbReference>
<accession>A0AAV7KKN7</accession>